<dbReference type="SMART" id="SM01230">
    <property type="entry name" value="Gln-synt_C"/>
    <property type="match status" value="1"/>
</dbReference>
<accession>A0A0G2ZDU1</accession>
<dbReference type="GO" id="GO:0019740">
    <property type="term" value="P:nitrogen utilization"/>
    <property type="evidence" value="ECO:0007669"/>
    <property type="project" value="TreeGrafter"/>
</dbReference>
<organism evidence="13 14">
    <name type="scientific">Kosmotoga pacifica</name>
    <dbReference type="NCBI Taxonomy" id="1330330"/>
    <lineage>
        <taxon>Bacteria</taxon>
        <taxon>Thermotogati</taxon>
        <taxon>Thermotogota</taxon>
        <taxon>Thermotogae</taxon>
        <taxon>Kosmotogales</taxon>
        <taxon>Kosmotogaceae</taxon>
        <taxon>Kosmotoga</taxon>
    </lineage>
</organism>
<dbReference type="GO" id="GO:0004356">
    <property type="term" value="F:glutamine synthetase activity"/>
    <property type="evidence" value="ECO:0007669"/>
    <property type="project" value="InterPro"/>
</dbReference>
<dbReference type="GO" id="GO:0046872">
    <property type="term" value="F:metal ion binding"/>
    <property type="evidence" value="ECO:0007669"/>
    <property type="project" value="UniProtKB-KW"/>
</dbReference>
<dbReference type="GO" id="GO:0016020">
    <property type="term" value="C:membrane"/>
    <property type="evidence" value="ECO:0007669"/>
    <property type="project" value="TreeGrafter"/>
</dbReference>
<dbReference type="PROSITE" id="PS51987">
    <property type="entry name" value="GS_CATALYTIC"/>
    <property type="match status" value="1"/>
</dbReference>
<dbReference type="InterPro" id="IPR008147">
    <property type="entry name" value="Gln_synt_N"/>
</dbReference>
<feature type="domain" description="GS catalytic" evidence="12">
    <location>
        <begin position="101"/>
        <end position="465"/>
    </location>
</feature>
<dbReference type="InterPro" id="IPR008146">
    <property type="entry name" value="Gln_synth_cat_dom"/>
</dbReference>
<feature type="modified residue" description="O-AMP-tyrosine" evidence="8">
    <location>
        <position position="396"/>
    </location>
</feature>
<evidence type="ECO:0000256" key="9">
    <source>
        <dbReference type="PROSITE-ProRule" id="PRU01330"/>
    </source>
</evidence>
<keyword evidence="8" id="KW-0597">Phosphoprotein</keyword>
<proteinExistence type="inferred from homology"/>
<feature type="binding site" evidence="7">
    <location>
        <position position="204"/>
    </location>
    <ligand>
        <name>Mg(2+)</name>
        <dbReference type="ChEBI" id="CHEBI:18420"/>
        <label>1</label>
    </ligand>
</feature>
<keyword evidence="4 6" id="KW-0067">ATP-binding</keyword>
<protein>
    <submittedName>
        <fullName evidence="13">Glutamine synthetase</fullName>
    </submittedName>
</protein>
<dbReference type="SUPFAM" id="SSF54368">
    <property type="entry name" value="Glutamine synthetase, N-terminal domain"/>
    <property type="match status" value="1"/>
</dbReference>
<dbReference type="InterPro" id="IPR036651">
    <property type="entry name" value="Gln_synt_N_sf"/>
</dbReference>
<dbReference type="PANTHER" id="PTHR43407">
    <property type="entry name" value="GLUTAMINE SYNTHETASE"/>
    <property type="match status" value="1"/>
</dbReference>
<evidence type="ECO:0000256" key="8">
    <source>
        <dbReference type="PIRSR" id="PIRSR604809-50"/>
    </source>
</evidence>
<evidence type="ECO:0000256" key="5">
    <source>
        <dbReference type="PIRSR" id="PIRSR604809-1"/>
    </source>
</evidence>
<keyword evidence="2" id="KW-0436">Ligase</keyword>
<evidence type="ECO:0000256" key="4">
    <source>
        <dbReference type="ARBA" id="ARBA00022840"/>
    </source>
</evidence>
<feature type="binding site" evidence="7">
    <location>
        <position position="211"/>
    </location>
    <ligand>
        <name>Mg(2+)</name>
        <dbReference type="ChEBI" id="CHEBI:18420"/>
        <label>1</label>
    </ligand>
</feature>
<dbReference type="OrthoDB" id="9807095at2"/>
<dbReference type="Gene3D" id="3.10.20.70">
    <property type="entry name" value="Glutamine synthetase, N-terminal domain"/>
    <property type="match status" value="1"/>
</dbReference>
<evidence type="ECO:0000259" key="11">
    <source>
        <dbReference type="PROSITE" id="PS51986"/>
    </source>
</evidence>
<evidence type="ECO:0000259" key="12">
    <source>
        <dbReference type="PROSITE" id="PS51987"/>
    </source>
</evidence>
<dbReference type="KEGG" id="kpf:IX53_02490"/>
<comment type="similarity">
    <text evidence="1 9 10">Belongs to the glutamine synthetase family.</text>
</comment>
<dbReference type="NCBIfam" id="TIGR00653">
    <property type="entry name" value="GlnA"/>
    <property type="match status" value="1"/>
</dbReference>
<dbReference type="EMBL" id="CP011232">
    <property type="protein sequence ID" value="AKI98216.1"/>
    <property type="molecule type" value="Genomic_DNA"/>
</dbReference>
<keyword evidence="3 6" id="KW-0547">Nucleotide-binding</keyword>
<dbReference type="STRING" id="1330330.IX53_02490"/>
<feature type="binding site" evidence="5">
    <location>
        <position position="315"/>
    </location>
    <ligand>
        <name>L-glutamate</name>
        <dbReference type="ChEBI" id="CHEBI:29985"/>
    </ligand>
</feature>
<dbReference type="GO" id="GO:0006542">
    <property type="term" value="P:glutamine biosynthetic process"/>
    <property type="evidence" value="ECO:0007669"/>
    <property type="project" value="InterPro"/>
</dbReference>
<dbReference type="AlphaFoldDB" id="A0A0G2ZDU1"/>
<dbReference type="RefSeq" id="WP_047755382.1">
    <property type="nucleotide sequence ID" value="NZ_CAJUHA010000004.1"/>
</dbReference>
<dbReference type="Proteomes" id="UP000035159">
    <property type="component" value="Chromosome"/>
</dbReference>
<keyword evidence="7" id="KW-0460">Magnesium</keyword>
<dbReference type="InterPro" id="IPR014746">
    <property type="entry name" value="Gln_synth/guanido_kin_cat_dom"/>
</dbReference>
<feature type="binding site" evidence="7">
    <location>
        <position position="352"/>
    </location>
    <ligand>
        <name>Mg(2+)</name>
        <dbReference type="ChEBI" id="CHEBI:18420"/>
        <label>1</label>
    </ligand>
</feature>
<evidence type="ECO:0000256" key="7">
    <source>
        <dbReference type="PIRSR" id="PIRSR604809-3"/>
    </source>
</evidence>
<sequence length="465" mass="52740">MSHIIEKYANEIEFIDLKVVDIHGRLRHVMLPGDRLTESLFTEGVGFDASNFGFAAVESSDMIMIPDPETAFIDPFYTEKTLSFFCDVYRVDSLEPFPQYPRNLLRTTVEKLKEVHASDAMMAPELEFHIFEGLSYEVSANRVYYEVDVSEGFWRSSEFSNQNVVGRKMGYHRTPPADIFANFRNEVVKILLKIGVPVKYHHHEVSSAQHEIELLFQNALKAADSILLTKYVIRNTASRYGLVVTFMPKPIYEEAGNGMHVHQFLVDENGKNLFSGNDYGGLSTFAFQYIAGVLEHSLTGSLLAFTNPSANSFKRLVPGFEAPVCAAFARANRSAAVRIPGYVKNPDKVRIEFRTMDATCNPYYALSAILLAGIDGIKKKLDPKEMGFGPLEKNVYLMSYKEKESIKFFPTNLNATLNGLKKDNEYLKGIFDEKLIANWYTLKQEEARYVNSVPSPAEYQLYFDL</sequence>
<dbReference type="GO" id="GO:0005524">
    <property type="term" value="F:ATP binding"/>
    <property type="evidence" value="ECO:0007669"/>
    <property type="project" value="UniProtKB-KW"/>
</dbReference>
<name>A0A0G2ZDU1_9BACT</name>
<comment type="cofactor">
    <cofactor evidence="7">
        <name>Mg(2+)</name>
        <dbReference type="ChEBI" id="CHEBI:18420"/>
    </cofactor>
    <text evidence="7">Binds 2 Mg(2+) ions per subunit.</text>
</comment>
<dbReference type="Pfam" id="PF03951">
    <property type="entry name" value="Gln-synt_N"/>
    <property type="match status" value="1"/>
</dbReference>
<feature type="binding site" evidence="5">
    <location>
        <position position="354"/>
    </location>
    <ligand>
        <name>L-glutamate</name>
        <dbReference type="ChEBI" id="CHEBI:29985"/>
    </ligand>
</feature>
<dbReference type="Pfam" id="PF00120">
    <property type="entry name" value="Gln-synt_C"/>
    <property type="match status" value="1"/>
</dbReference>
<feature type="binding site" evidence="5">
    <location>
        <position position="333"/>
    </location>
    <ligand>
        <name>L-glutamate</name>
        <dbReference type="ChEBI" id="CHEBI:29985"/>
    </ligand>
</feature>
<evidence type="ECO:0000256" key="6">
    <source>
        <dbReference type="PIRSR" id="PIRSR604809-2"/>
    </source>
</evidence>
<feature type="binding site" evidence="7">
    <location>
        <position position="125"/>
    </location>
    <ligand>
        <name>Mg(2+)</name>
        <dbReference type="ChEBI" id="CHEBI:18420"/>
        <label>1</label>
    </ligand>
</feature>
<dbReference type="InterPro" id="IPR004809">
    <property type="entry name" value="Gln_synth_I"/>
</dbReference>
<evidence type="ECO:0000256" key="1">
    <source>
        <dbReference type="ARBA" id="ARBA00009897"/>
    </source>
</evidence>
<feature type="binding site" evidence="5">
    <location>
        <position position="321"/>
    </location>
    <ligand>
        <name>L-glutamate</name>
        <dbReference type="ChEBI" id="CHEBI:29985"/>
    </ligand>
</feature>
<evidence type="ECO:0000313" key="14">
    <source>
        <dbReference type="Proteomes" id="UP000035159"/>
    </source>
</evidence>
<dbReference type="Gene3D" id="3.30.590.10">
    <property type="entry name" value="Glutamine synthetase/guanido kinase, catalytic domain"/>
    <property type="match status" value="1"/>
</dbReference>
<feature type="binding site" evidence="7">
    <location>
        <position position="260"/>
    </location>
    <ligand>
        <name>Mg(2+)</name>
        <dbReference type="ChEBI" id="CHEBI:18420"/>
        <label>1</label>
    </ligand>
</feature>
<dbReference type="PANTHER" id="PTHR43407:SF1">
    <property type="entry name" value="LENGSIN"/>
    <property type="match status" value="1"/>
</dbReference>
<feature type="domain" description="GS beta-grasp" evidence="11">
    <location>
        <begin position="10"/>
        <end position="93"/>
    </location>
</feature>
<keyword evidence="14" id="KW-1185">Reference proteome</keyword>
<dbReference type="SUPFAM" id="SSF55931">
    <property type="entry name" value="Glutamine synthetase/guanido kinase"/>
    <property type="match status" value="1"/>
</dbReference>
<dbReference type="PATRIC" id="fig|1330330.3.peg.506"/>
<dbReference type="GO" id="GO:0005737">
    <property type="term" value="C:cytoplasm"/>
    <property type="evidence" value="ECO:0007669"/>
    <property type="project" value="TreeGrafter"/>
</dbReference>
<evidence type="ECO:0000313" key="13">
    <source>
        <dbReference type="EMBL" id="AKI98216.1"/>
    </source>
</evidence>
<keyword evidence="7" id="KW-0479">Metal-binding</keyword>
<reference evidence="13 14" key="1">
    <citation type="submission" date="2015-04" db="EMBL/GenBank/DDBJ databases">
        <title>Complete Genome Sequence of Kosmotoga pacifica SLHLJ1.</title>
        <authorList>
            <person name="Jiang L.J."/>
            <person name="Shao Z.Z."/>
            <person name="Jebbar M."/>
        </authorList>
    </citation>
    <scope>NUCLEOTIDE SEQUENCE [LARGE SCALE GENOMIC DNA]</scope>
    <source>
        <strain evidence="13 14">SLHLJ1</strain>
    </source>
</reference>
<feature type="binding site" evidence="6">
    <location>
        <position position="333"/>
    </location>
    <ligand>
        <name>ATP</name>
        <dbReference type="ChEBI" id="CHEBI:30616"/>
    </ligand>
</feature>
<evidence type="ECO:0000256" key="10">
    <source>
        <dbReference type="RuleBase" id="RU000384"/>
    </source>
</evidence>
<evidence type="ECO:0000256" key="3">
    <source>
        <dbReference type="ARBA" id="ARBA00022741"/>
    </source>
</evidence>
<feature type="binding site" evidence="7">
    <location>
        <position position="127"/>
    </location>
    <ligand>
        <name>Mg(2+)</name>
        <dbReference type="ChEBI" id="CHEBI:18420"/>
        <label>1</label>
    </ligand>
</feature>
<dbReference type="PROSITE" id="PS51986">
    <property type="entry name" value="GS_BETA_GRASP"/>
    <property type="match status" value="1"/>
</dbReference>
<evidence type="ECO:0000256" key="2">
    <source>
        <dbReference type="ARBA" id="ARBA00022598"/>
    </source>
</evidence>
<gene>
    <name evidence="13" type="ORF">IX53_02490</name>
</gene>